<keyword evidence="1" id="KW-0732">Signal</keyword>
<name>A0ABX1X6P1_9BACL</name>
<keyword evidence="3" id="KW-1185">Reference proteome</keyword>
<reference evidence="2 3" key="1">
    <citation type="submission" date="2019-10" db="EMBL/GenBank/DDBJ databases">
        <title>Description of Paenibacillus humi sp. nov.</title>
        <authorList>
            <person name="Carlier A."/>
            <person name="Qi S."/>
        </authorList>
    </citation>
    <scope>NUCLEOTIDE SEQUENCE [LARGE SCALE GENOMIC DNA]</scope>
    <source>
        <strain evidence="2 3">LMG 31461</strain>
    </source>
</reference>
<dbReference type="RefSeq" id="WP_171629711.1">
    <property type="nucleotide sequence ID" value="NZ_WHNY01000026.1"/>
</dbReference>
<dbReference type="Pfam" id="PF13540">
    <property type="entry name" value="RCC1_2"/>
    <property type="match status" value="2"/>
</dbReference>
<dbReference type="Gene3D" id="2.130.10.30">
    <property type="entry name" value="Regulator of chromosome condensation 1/beta-lactamase-inhibitor protein II"/>
    <property type="match status" value="2"/>
</dbReference>
<dbReference type="SUPFAM" id="SSF50985">
    <property type="entry name" value="RCC1/BLIP-II"/>
    <property type="match status" value="1"/>
</dbReference>
<protein>
    <submittedName>
        <fullName evidence="2">Uncharacterized protein</fullName>
    </submittedName>
</protein>
<dbReference type="InterPro" id="IPR009091">
    <property type="entry name" value="RCC1/BLIP-II"/>
</dbReference>
<evidence type="ECO:0000313" key="2">
    <source>
        <dbReference type="EMBL" id="NOU63969.1"/>
    </source>
</evidence>
<dbReference type="Proteomes" id="UP000653578">
    <property type="component" value="Unassembled WGS sequence"/>
</dbReference>
<proteinExistence type="predicted"/>
<evidence type="ECO:0000313" key="3">
    <source>
        <dbReference type="Proteomes" id="UP000653578"/>
    </source>
</evidence>
<dbReference type="PANTHER" id="PTHR45982:SF1">
    <property type="entry name" value="REGULATOR OF CHROMOSOME CONDENSATION"/>
    <property type="match status" value="1"/>
</dbReference>
<feature type="signal peptide" evidence="1">
    <location>
        <begin position="1"/>
        <end position="35"/>
    </location>
</feature>
<dbReference type="PANTHER" id="PTHR45982">
    <property type="entry name" value="REGULATOR OF CHROMOSOME CONDENSATION"/>
    <property type="match status" value="1"/>
</dbReference>
<dbReference type="PROSITE" id="PS50012">
    <property type="entry name" value="RCC1_3"/>
    <property type="match status" value="1"/>
</dbReference>
<gene>
    <name evidence="2" type="ORF">GC096_08010</name>
</gene>
<comment type="caution">
    <text evidence="2">The sequence shown here is derived from an EMBL/GenBank/DDBJ whole genome shotgun (WGS) entry which is preliminary data.</text>
</comment>
<organism evidence="2 3">
    <name type="scientific">Paenibacillus plantarum</name>
    <dbReference type="NCBI Taxonomy" id="2654975"/>
    <lineage>
        <taxon>Bacteria</taxon>
        <taxon>Bacillati</taxon>
        <taxon>Bacillota</taxon>
        <taxon>Bacilli</taxon>
        <taxon>Bacillales</taxon>
        <taxon>Paenibacillaceae</taxon>
        <taxon>Paenibacillus</taxon>
    </lineage>
</organism>
<accession>A0ABX1X6P1</accession>
<dbReference type="InterPro" id="IPR051553">
    <property type="entry name" value="Ran_GTPase-activating"/>
</dbReference>
<evidence type="ECO:0000256" key="1">
    <source>
        <dbReference type="SAM" id="SignalP"/>
    </source>
</evidence>
<feature type="chain" id="PRO_5045696850" evidence="1">
    <location>
        <begin position="36"/>
        <end position="395"/>
    </location>
</feature>
<sequence>MKTSFHTLHLKKLLLTFTAVGLLHTSPLIVSSAQAAADSSSTSPQPVKVSAGLESYSLLDNEGHVWIIGKRVPTRVKGLENVSDFAFNGRGLAAREDGTVWEWSYQYNSPEDTTWYFPVTSPVQIPQLKNIVKVAENAQQLNAALDKEGTVWVWNTKHSLEKREEKAPVPIPGLKKVKGITVFNGQVIALQEDGTVFSSTGFDDYTYNFSANWNLQIHENTSYNIRTKQVPGLSDIVELGKGTNTRHLLALKKDGTVMAWGDNHYGQLIGKHGDAEPIEAVQVPGLTDIISLTSGNTHSLALKKDATVWEWGYLTIDGSHDFEHITTPVQVKGLDHITAISSGFGFNTAIGQDGTLWAWGANNFEQLSDDTNTPKFSPVHVSFPKPRWMLDLPKN</sequence>
<dbReference type="InterPro" id="IPR000408">
    <property type="entry name" value="Reg_chr_condens"/>
</dbReference>
<dbReference type="EMBL" id="WHNY01000026">
    <property type="protein sequence ID" value="NOU63969.1"/>
    <property type="molecule type" value="Genomic_DNA"/>
</dbReference>